<dbReference type="EMBL" id="JAQIZT010000005">
    <property type="protein sequence ID" value="KAJ6996015.1"/>
    <property type="molecule type" value="Genomic_DNA"/>
</dbReference>
<keyword evidence="3" id="KW-1185">Reference proteome</keyword>
<comment type="caution">
    <text evidence="2">The sequence shown here is derived from an EMBL/GenBank/DDBJ whole genome shotgun (WGS) entry which is preliminary data.</text>
</comment>
<gene>
    <name evidence="1" type="ORF">NC653_012792</name>
    <name evidence="2" type="ORF">NC653_012797</name>
</gene>
<evidence type="ECO:0000313" key="3">
    <source>
        <dbReference type="Proteomes" id="UP001164929"/>
    </source>
</evidence>
<dbReference type="AlphaFoldDB" id="A0AAD6QT77"/>
<evidence type="ECO:0000313" key="1">
    <source>
        <dbReference type="EMBL" id="KAJ6996015.1"/>
    </source>
</evidence>
<evidence type="ECO:0000313" key="2">
    <source>
        <dbReference type="EMBL" id="KAJ6996022.1"/>
    </source>
</evidence>
<reference evidence="2" key="1">
    <citation type="journal article" date="2023" name="Mol. Ecol. Resour.">
        <title>Chromosome-level genome assembly of a triploid poplar Populus alba 'Berolinensis'.</title>
        <authorList>
            <person name="Chen S."/>
            <person name="Yu Y."/>
            <person name="Wang X."/>
            <person name="Wang S."/>
            <person name="Zhang T."/>
            <person name="Zhou Y."/>
            <person name="He R."/>
            <person name="Meng N."/>
            <person name="Wang Y."/>
            <person name="Liu W."/>
            <person name="Liu Z."/>
            <person name="Liu J."/>
            <person name="Guo Q."/>
            <person name="Huang H."/>
            <person name="Sederoff R.R."/>
            <person name="Wang G."/>
            <person name="Qu G."/>
            <person name="Chen S."/>
        </authorList>
    </citation>
    <scope>NUCLEOTIDE SEQUENCE</scope>
    <source>
        <strain evidence="2">SC-2020</strain>
    </source>
</reference>
<dbReference type="EMBL" id="JAQIZT010000005">
    <property type="protein sequence ID" value="KAJ6996022.1"/>
    <property type="molecule type" value="Genomic_DNA"/>
</dbReference>
<accession>A0AAD6QT77</accession>
<sequence>MSKLKYLFPPPSTHRQGIIPPVMKLLVNRKASQLIQLKAVKGMRCTAKDKKTRESSIHGIIHGGGGASGSQRIHKKAALAHLKMLTFSTTFFQPQPPPDLPSCKLLAAKLSKLRCDTCFSSSKQFHLTASYSAAKLSMLRSDT</sequence>
<proteinExistence type="predicted"/>
<protein>
    <submittedName>
        <fullName evidence="2">Uncharacterized protein</fullName>
    </submittedName>
</protein>
<dbReference type="Proteomes" id="UP001164929">
    <property type="component" value="Chromosome 5"/>
</dbReference>
<name>A0AAD6QT77_9ROSI</name>
<organism evidence="2 3">
    <name type="scientific">Populus alba x Populus x berolinensis</name>
    <dbReference type="NCBI Taxonomy" id="444605"/>
    <lineage>
        <taxon>Eukaryota</taxon>
        <taxon>Viridiplantae</taxon>
        <taxon>Streptophyta</taxon>
        <taxon>Embryophyta</taxon>
        <taxon>Tracheophyta</taxon>
        <taxon>Spermatophyta</taxon>
        <taxon>Magnoliopsida</taxon>
        <taxon>eudicotyledons</taxon>
        <taxon>Gunneridae</taxon>
        <taxon>Pentapetalae</taxon>
        <taxon>rosids</taxon>
        <taxon>fabids</taxon>
        <taxon>Malpighiales</taxon>
        <taxon>Salicaceae</taxon>
        <taxon>Saliceae</taxon>
        <taxon>Populus</taxon>
    </lineage>
</organism>